<proteinExistence type="predicted"/>
<dbReference type="InterPro" id="IPR029044">
    <property type="entry name" value="Nucleotide-diphossugar_trans"/>
</dbReference>
<dbReference type="PANTHER" id="PTHR43685">
    <property type="entry name" value="GLYCOSYLTRANSFERASE"/>
    <property type="match status" value="1"/>
</dbReference>
<feature type="transmembrane region" description="Helical" evidence="1">
    <location>
        <begin position="342"/>
        <end position="368"/>
    </location>
</feature>
<feature type="transmembrane region" description="Helical" evidence="1">
    <location>
        <begin position="412"/>
        <end position="440"/>
    </location>
</feature>
<keyword evidence="1" id="KW-1133">Transmembrane helix</keyword>
<protein>
    <submittedName>
        <fullName evidence="3">Glycosyl transferase family 2</fullName>
    </submittedName>
</protein>
<gene>
    <name evidence="3" type="ORF">SCFA_3360002</name>
</gene>
<dbReference type="SUPFAM" id="SSF53448">
    <property type="entry name" value="Nucleotide-diphospho-sugar transferases"/>
    <property type="match status" value="1"/>
</dbReference>
<dbReference type="AlphaFoldDB" id="A0A485M3Z3"/>
<keyword evidence="3" id="KW-0808">Transferase</keyword>
<dbReference type="Pfam" id="PF00535">
    <property type="entry name" value="Glycos_transf_2"/>
    <property type="match status" value="1"/>
</dbReference>
<dbReference type="InterPro" id="IPR023981">
    <property type="entry name" value="MftF"/>
</dbReference>
<evidence type="ECO:0000313" key="3">
    <source>
        <dbReference type="EMBL" id="VFU16346.1"/>
    </source>
</evidence>
<keyword evidence="1" id="KW-0472">Membrane</keyword>
<keyword evidence="1" id="KW-0812">Transmembrane</keyword>
<reference evidence="3" key="1">
    <citation type="submission" date="2019-03" db="EMBL/GenBank/DDBJ databases">
        <authorList>
            <person name="Hao L."/>
        </authorList>
    </citation>
    <scope>NUCLEOTIDE SEQUENCE</scope>
</reference>
<evidence type="ECO:0000256" key="1">
    <source>
        <dbReference type="SAM" id="Phobius"/>
    </source>
</evidence>
<dbReference type="InterPro" id="IPR001173">
    <property type="entry name" value="Glyco_trans_2-like"/>
</dbReference>
<accession>A0A485M3Z3</accession>
<organism evidence="3">
    <name type="scientific">anaerobic digester metagenome</name>
    <dbReference type="NCBI Taxonomy" id="1263854"/>
    <lineage>
        <taxon>unclassified sequences</taxon>
        <taxon>metagenomes</taxon>
        <taxon>ecological metagenomes</taxon>
    </lineage>
</organism>
<dbReference type="NCBIfam" id="TIGR03965">
    <property type="entry name" value="mycofact_glyco"/>
    <property type="match status" value="1"/>
</dbReference>
<evidence type="ECO:0000259" key="2">
    <source>
        <dbReference type="Pfam" id="PF00535"/>
    </source>
</evidence>
<name>A0A485M3Z3_9ZZZZ</name>
<feature type="domain" description="Glycosyltransferase 2-like" evidence="2">
    <location>
        <begin position="101"/>
        <end position="258"/>
    </location>
</feature>
<sequence>MRSFFSTLGFRFPKGVRLVKKGAEYLLVCDHPIRFLQINRPLFELLQRLTAGESLCGLTAGLPPSGRKKTEGLILSLAAGGFLDLHSAGFTPDEKNYPFVSVIIPVKNRPEEIRDCLSSLAALDYPGEKLEIIVVDDGSTDNTGEVAAAFDVNLIRLPASRGPSACRNAGAGEAKGDILACLDSDCRAGLGWLKELVPFFAFGEVGAVGGFVEGYFKTSHLDRYEEVFSSLNMGRRILLGRRSGSGFYVPTCNLLVREDVFNLAGGFTEGMHVGEDVDFCWRLRDLGYSLLYVPAGSVAHRHRNKLSQMLRRRFAYGTSEAALYLKHPEKKKQLSVPLFDGLSFLALSCAVLSGTPALLLLVPVFFAAGYTRKAVFLKNIQVVISRKSLFLSAVRSTFSFYYYAGFHLIRYYLVALIIPGFLQPPLGLLLLIMLALVSLVDYRIKKPLLPFPVFLFYYLLEHGFYQAGVFAGCLKHRYFRCYLPQLRVTR</sequence>
<dbReference type="Gene3D" id="3.90.550.10">
    <property type="entry name" value="Spore Coat Polysaccharide Biosynthesis Protein SpsA, Chain A"/>
    <property type="match status" value="1"/>
</dbReference>
<dbReference type="GO" id="GO:0016740">
    <property type="term" value="F:transferase activity"/>
    <property type="evidence" value="ECO:0007669"/>
    <property type="project" value="UniProtKB-KW"/>
</dbReference>
<dbReference type="EMBL" id="CAADRN010000264">
    <property type="protein sequence ID" value="VFU16346.1"/>
    <property type="molecule type" value="Genomic_DNA"/>
</dbReference>
<dbReference type="InterPro" id="IPR050834">
    <property type="entry name" value="Glycosyltransf_2"/>
</dbReference>
<dbReference type="PANTHER" id="PTHR43685:SF14">
    <property type="entry name" value="GLYCOSYLTRANSFERASE 2-LIKE DOMAIN-CONTAINING PROTEIN"/>
    <property type="match status" value="1"/>
</dbReference>